<dbReference type="GO" id="GO:0046417">
    <property type="term" value="P:chorismate metabolic process"/>
    <property type="evidence" value="ECO:0007669"/>
    <property type="project" value="TreeGrafter"/>
</dbReference>
<dbReference type="NCBIfam" id="TIGR01796">
    <property type="entry name" value="CM_mono_aroH"/>
    <property type="match status" value="1"/>
</dbReference>
<dbReference type="PANTHER" id="PTHR21164:SF0">
    <property type="entry name" value="CHORISMATE MUTASE AROH"/>
    <property type="match status" value="1"/>
</dbReference>
<dbReference type="AlphaFoldDB" id="A0A1H8F990"/>
<feature type="binding site" evidence="2">
    <location>
        <position position="7"/>
    </location>
    <ligand>
        <name>prephenate</name>
        <dbReference type="ChEBI" id="CHEBI:29934"/>
    </ligand>
</feature>
<dbReference type="STRING" id="1173111.SAMN05444955_10870"/>
<dbReference type="InterPro" id="IPR035959">
    <property type="entry name" value="RutC-like_sf"/>
</dbReference>
<reference evidence="4 5" key="1">
    <citation type="submission" date="2016-10" db="EMBL/GenBank/DDBJ databases">
        <authorList>
            <person name="de Groot N.N."/>
        </authorList>
    </citation>
    <scope>NUCLEOTIDE SEQUENCE [LARGE SCALE GENOMIC DNA]</scope>
    <source>
        <strain evidence="4 5">DSM 46701</strain>
    </source>
</reference>
<keyword evidence="2 3" id="KW-0057">Aromatic amino acid biosynthesis</keyword>
<dbReference type="PANTHER" id="PTHR21164">
    <property type="entry name" value="CHORISMATE MUTASE"/>
    <property type="match status" value="1"/>
</dbReference>
<dbReference type="Proteomes" id="UP000199695">
    <property type="component" value="Unassembled WGS sequence"/>
</dbReference>
<protein>
    <recommendedName>
        <fullName evidence="1 3">chorismate mutase</fullName>
        <ecNumber evidence="1 3">5.4.99.5</ecNumber>
    </recommendedName>
</protein>
<organism evidence="4 5">
    <name type="scientific">Lihuaxuella thermophila</name>
    <dbReference type="NCBI Taxonomy" id="1173111"/>
    <lineage>
        <taxon>Bacteria</taxon>
        <taxon>Bacillati</taxon>
        <taxon>Bacillota</taxon>
        <taxon>Bacilli</taxon>
        <taxon>Bacillales</taxon>
        <taxon>Thermoactinomycetaceae</taxon>
        <taxon>Lihuaxuella</taxon>
    </lineage>
</organism>
<dbReference type="GO" id="GO:0008652">
    <property type="term" value="P:amino acid biosynthetic process"/>
    <property type="evidence" value="ECO:0007669"/>
    <property type="project" value="UniProtKB-UniRule"/>
</dbReference>
<dbReference type="RefSeq" id="WP_089968463.1">
    <property type="nucleotide sequence ID" value="NZ_FOCQ01000008.1"/>
</dbReference>
<proteinExistence type="predicted"/>
<dbReference type="PIRSF" id="PIRSF005965">
    <property type="entry name" value="Chor_mut_AroH"/>
    <property type="match status" value="1"/>
</dbReference>
<dbReference type="SUPFAM" id="SSF55298">
    <property type="entry name" value="YjgF-like"/>
    <property type="match status" value="1"/>
</dbReference>
<dbReference type="GO" id="GO:0009073">
    <property type="term" value="P:aromatic amino acid family biosynthetic process"/>
    <property type="evidence" value="ECO:0007669"/>
    <property type="project" value="UniProtKB-UniRule"/>
</dbReference>
<evidence type="ECO:0000313" key="5">
    <source>
        <dbReference type="Proteomes" id="UP000199695"/>
    </source>
</evidence>
<dbReference type="Gene3D" id="3.30.1330.40">
    <property type="entry name" value="RutC-like"/>
    <property type="match status" value="1"/>
</dbReference>
<evidence type="ECO:0000256" key="3">
    <source>
        <dbReference type="PROSITE-ProRule" id="PRU00514"/>
    </source>
</evidence>
<keyword evidence="3" id="KW-0413">Isomerase</keyword>
<accession>A0A1H8F990</accession>
<evidence type="ECO:0000256" key="2">
    <source>
        <dbReference type="PIRSR" id="PIRSR005965-1"/>
    </source>
</evidence>
<dbReference type="GO" id="GO:0004106">
    <property type="term" value="F:chorismate mutase activity"/>
    <property type="evidence" value="ECO:0007669"/>
    <property type="project" value="UniProtKB-UniRule"/>
</dbReference>
<dbReference type="CDD" id="cd02185">
    <property type="entry name" value="AroH"/>
    <property type="match status" value="1"/>
</dbReference>
<keyword evidence="2 3" id="KW-0028">Amino-acid biosynthesis</keyword>
<dbReference type="Pfam" id="PF07736">
    <property type="entry name" value="CM_1"/>
    <property type="match status" value="1"/>
</dbReference>
<gene>
    <name evidence="4" type="ORF">SAMN05444955_10870</name>
</gene>
<comment type="catalytic activity">
    <reaction evidence="3">
        <text>chorismate = prephenate</text>
        <dbReference type="Rhea" id="RHEA:13897"/>
        <dbReference type="ChEBI" id="CHEBI:29748"/>
        <dbReference type="ChEBI" id="CHEBI:29934"/>
        <dbReference type="EC" id="5.4.99.5"/>
    </reaction>
</comment>
<evidence type="ECO:0000313" key="4">
    <source>
        <dbReference type="EMBL" id="SEN28115.1"/>
    </source>
</evidence>
<keyword evidence="5" id="KW-1185">Reference proteome</keyword>
<dbReference type="PROSITE" id="PS51167">
    <property type="entry name" value="CHORISMATE_MUT_1"/>
    <property type="match status" value="1"/>
</dbReference>
<sequence>MSVRGIRGATTARANEANEILSATTELMLTIVKENQLNPDDVCSIFLTVTPDLDAAFPAKAIRTIPGWELVPLLGSTEIAVPGGLPRCIRLLILVNTDLSAGEVNHVFLREAISLRPDLVRRHSPIDSESHVG</sequence>
<dbReference type="EMBL" id="FOCQ01000008">
    <property type="protein sequence ID" value="SEN28115.1"/>
    <property type="molecule type" value="Genomic_DNA"/>
</dbReference>
<name>A0A1H8F990_9BACL</name>
<dbReference type="EC" id="5.4.99.5" evidence="1 3"/>
<dbReference type="InterPro" id="IPR008243">
    <property type="entry name" value="Chorismate_mutase_AroH"/>
</dbReference>
<evidence type="ECO:0000256" key="1">
    <source>
        <dbReference type="NCBIfam" id="TIGR01796"/>
    </source>
</evidence>
<dbReference type="OrthoDB" id="9802232at2"/>
<feature type="binding site" evidence="2">
    <location>
        <position position="90"/>
    </location>
    <ligand>
        <name>prephenate</name>
        <dbReference type="ChEBI" id="CHEBI:29934"/>
    </ligand>
</feature>
<dbReference type="UniPathway" id="UPA00120">
    <property type="reaction ID" value="UER00203"/>
</dbReference>